<evidence type="ECO:0000313" key="2">
    <source>
        <dbReference type="Proteomes" id="UP000240653"/>
    </source>
</evidence>
<dbReference type="Proteomes" id="UP000240653">
    <property type="component" value="Unassembled WGS sequence"/>
</dbReference>
<organism evidence="1 2">
    <name type="scientific">Pseudaminobacter soli</name>
    <name type="common">ex Li et al. 2025</name>
    <dbReference type="NCBI Taxonomy" id="1295366"/>
    <lineage>
        <taxon>Bacteria</taxon>
        <taxon>Pseudomonadati</taxon>
        <taxon>Pseudomonadota</taxon>
        <taxon>Alphaproteobacteria</taxon>
        <taxon>Hyphomicrobiales</taxon>
        <taxon>Phyllobacteriaceae</taxon>
        <taxon>Pseudaminobacter</taxon>
    </lineage>
</organism>
<gene>
    <name evidence="1" type="ORF">C7I85_12775</name>
</gene>
<dbReference type="EMBL" id="PXYL01000005">
    <property type="protein sequence ID" value="PSJ60897.1"/>
    <property type="molecule type" value="Genomic_DNA"/>
</dbReference>
<comment type="caution">
    <text evidence="1">The sequence shown here is derived from an EMBL/GenBank/DDBJ whole genome shotgun (WGS) entry which is preliminary data.</text>
</comment>
<proteinExistence type="predicted"/>
<reference evidence="1 2" key="1">
    <citation type="submission" date="2018-03" db="EMBL/GenBank/DDBJ databases">
        <title>The draft genome of Mesorhizobium soli JCM 19897.</title>
        <authorList>
            <person name="Li L."/>
            <person name="Liu L."/>
            <person name="Liang L."/>
            <person name="Wang T."/>
            <person name="Zhang X."/>
        </authorList>
    </citation>
    <scope>NUCLEOTIDE SEQUENCE [LARGE SCALE GENOMIC DNA]</scope>
    <source>
        <strain evidence="1 2">JCM 19897</strain>
    </source>
</reference>
<name>A0A2P7SEJ6_9HYPH</name>
<sequence length="104" mass="11139">MVLFLHPYEARLEGDDGISMADGFSAVRVQSASRRQGGVPSLRRPLRRVPILMARCSSAQNGCGTQSVPRAALDISVSLAGDPSGKLLIRLTPGRISHVDKRDA</sequence>
<dbReference type="AlphaFoldDB" id="A0A2P7SEJ6"/>
<accession>A0A2P7SEJ6</accession>
<keyword evidence="2" id="KW-1185">Reference proteome</keyword>
<evidence type="ECO:0000313" key="1">
    <source>
        <dbReference type="EMBL" id="PSJ60897.1"/>
    </source>
</evidence>
<protein>
    <submittedName>
        <fullName evidence="1">Uncharacterized protein</fullName>
    </submittedName>
</protein>